<dbReference type="RefSeq" id="WP_108785624.1">
    <property type="nucleotide sequence ID" value="NZ_ONZG01000002.1"/>
</dbReference>
<sequence>MKYALLIAVVAVAGCDQVRSTTDRVGGWFSSDPEPVETVAEEEAVAEASEAVETETSEPAQTSEAQQLETWEGAKQTVAGLGDPTKGGIWMETPLVRIERTGRVVVRKTGASATVTLIPIPGDPGAGSHLSLEAMRKLLAPLEQLVELDVYSS</sequence>
<dbReference type="Proteomes" id="UP000244898">
    <property type="component" value="Unassembled WGS sequence"/>
</dbReference>
<name>A0A2R8C4I6_9RHOB</name>
<dbReference type="PROSITE" id="PS51257">
    <property type="entry name" value="PROKAR_LIPOPROTEIN"/>
    <property type="match status" value="1"/>
</dbReference>
<dbReference type="AlphaFoldDB" id="A0A2R8C4I6"/>
<dbReference type="OrthoDB" id="7871639at2"/>
<evidence type="ECO:0000313" key="2">
    <source>
        <dbReference type="EMBL" id="SPJ27327.1"/>
    </source>
</evidence>
<dbReference type="EMBL" id="ONZG01000002">
    <property type="protein sequence ID" value="SPJ27327.1"/>
    <property type="molecule type" value="Genomic_DNA"/>
</dbReference>
<accession>A0A2R8C4I6</accession>
<organism evidence="2 3">
    <name type="scientific">Falsiruegeria mediterranea M17</name>
    <dbReference type="NCBI Taxonomy" id="1200281"/>
    <lineage>
        <taxon>Bacteria</taxon>
        <taxon>Pseudomonadati</taxon>
        <taxon>Pseudomonadota</taxon>
        <taxon>Alphaproteobacteria</taxon>
        <taxon>Rhodobacterales</taxon>
        <taxon>Roseobacteraceae</taxon>
        <taxon>Falsiruegeria</taxon>
    </lineage>
</organism>
<evidence type="ECO:0000313" key="3">
    <source>
        <dbReference type="Proteomes" id="UP000244898"/>
    </source>
</evidence>
<gene>
    <name evidence="2" type="ORF">TRM7615_00811</name>
</gene>
<feature type="region of interest" description="Disordered" evidence="1">
    <location>
        <begin position="48"/>
        <end position="73"/>
    </location>
</feature>
<evidence type="ECO:0008006" key="4">
    <source>
        <dbReference type="Google" id="ProtNLM"/>
    </source>
</evidence>
<proteinExistence type="predicted"/>
<reference evidence="3" key="1">
    <citation type="submission" date="2018-03" db="EMBL/GenBank/DDBJ databases">
        <authorList>
            <person name="Rodrigo-Torres L."/>
            <person name="Arahal R. D."/>
            <person name="Lucena T."/>
        </authorList>
    </citation>
    <scope>NUCLEOTIDE SEQUENCE [LARGE SCALE GENOMIC DNA]</scope>
    <source>
        <strain evidence="3">CECT 7615</strain>
    </source>
</reference>
<keyword evidence="3" id="KW-1185">Reference proteome</keyword>
<protein>
    <recommendedName>
        <fullName evidence="4">D-galactarate dehydratase</fullName>
    </recommendedName>
</protein>
<evidence type="ECO:0000256" key="1">
    <source>
        <dbReference type="SAM" id="MobiDB-lite"/>
    </source>
</evidence>